<evidence type="ECO:0000313" key="3">
    <source>
        <dbReference type="EMBL" id="CAF1375067.1"/>
    </source>
</evidence>
<dbReference type="EMBL" id="CAJNOR010000930">
    <property type="protein sequence ID" value="CAF1039015.1"/>
    <property type="molecule type" value="Genomic_DNA"/>
</dbReference>
<gene>
    <name evidence="3" type="ORF">EDS130_LOCUS34601</name>
    <name evidence="2" type="ORF">XAT740_LOCUS15160</name>
</gene>
<dbReference type="Pfam" id="PF13151">
    <property type="entry name" value="DUF3990"/>
    <property type="match status" value="1"/>
</dbReference>
<feature type="chain" id="PRO_5036224936" evidence="1">
    <location>
        <begin position="26"/>
        <end position="219"/>
    </location>
</feature>
<dbReference type="EMBL" id="CAJNOJ010000292">
    <property type="protein sequence ID" value="CAF1375067.1"/>
    <property type="molecule type" value="Genomic_DNA"/>
</dbReference>
<evidence type="ECO:0000256" key="1">
    <source>
        <dbReference type="SAM" id="SignalP"/>
    </source>
</evidence>
<organism evidence="2 4">
    <name type="scientific">Adineta ricciae</name>
    <name type="common">Rotifer</name>
    <dbReference type="NCBI Taxonomy" id="249248"/>
    <lineage>
        <taxon>Eukaryota</taxon>
        <taxon>Metazoa</taxon>
        <taxon>Spiralia</taxon>
        <taxon>Gnathifera</taxon>
        <taxon>Rotifera</taxon>
        <taxon>Eurotatoria</taxon>
        <taxon>Bdelloidea</taxon>
        <taxon>Adinetida</taxon>
        <taxon>Adinetidae</taxon>
        <taxon>Adineta</taxon>
    </lineage>
</organism>
<dbReference type="Proteomes" id="UP000663828">
    <property type="component" value="Unassembled WGS sequence"/>
</dbReference>
<proteinExistence type="predicted"/>
<keyword evidence="4" id="KW-1185">Reference proteome</keyword>
<sequence length="219" mass="23912">MTMKSNRHLLIVTIYLTLIVCLVIGAPSASKGDKTVPSHLNKSNLFYRGIYKTTIQALGQDYAKGKSPIGHTKDAGDFAPEGMGAFYVFDNEQEAQDWGRCHTEGTAIKTYVVVTYQYTPKAGLKTKSFTSADNNWLSFVESNYASTTKTSPYDIVEGPISAPFRDSNGKKIKVAYTKNGKLVWQGAFITPAALKTLVVADIKQYSVASKKGSSSCIIQ</sequence>
<dbReference type="InterPro" id="IPR025051">
    <property type="entry name" value="DUF3990"/>
</dbReference>
<evidence type="ECO:0000313" key="2">
    <source>
        <dbReference type="EMBL" id="CAF1039015.1"/>
    </source>
</evidence>
<dbReference type="OrthoDB" id="2885854at2759"/>
<feature type="signal peptide" evidence="1">
    <location>
        <begin position="1"/>
        <end position="25"/>
    </location>
</feature>
<evidence type="ECO:0000313" key="4">
    <source>
        <dbReference type="Proteomes" id="UP000663828"/>
    </source>
</evidence>
<name>A0A814JQL9_ADIRI</name>
<comment type="caution">
    <text evidence="2">The sequence shown here is derived from an EMBL/GenBank/DDBJ whole genome shotgun (WGS) entry which is preliminary data.</text>
</comment>
<reference evidence="2" key="1">
    <citation type="submission" date="2021-02" db="EMBL/GenBank/DDBJ databases">
        <authorList>
            <person name="Nowell W R."/>
        </authorList>
    </citation>
    <scope>NUCLEOTIDE SEQUENCE</scope>
</reference>
<dbReference type="AlphaFoldDB" id="A0A814JQL9"/>
<accession>A0A814JQL9</accession>
<keyword evidence="1" id="KW-0732">Signal</keyword>
<dbReference type="Proteomes" id="UP000663852">
    <property type="component" value="Unassembled WGS sequence"/>
</dbReference>
<protein>
    <submittedName>
        <fullName evidence="2">Uncharacterized protein</fullName>
    </submittedName>
</protein>